<evidence type="ECO:0000313" key="3">
    <source>
        <dbReference type="Proteomes" id="UP001149074"/>
    </source>
</evidence>
<comment type="caution">
    <text evidence="2">The sequence shown here is derived from an EMBL/GenBank/DDBJ whole genome shotgun (WGS) entry which is preliminary data.</text>
</comment>
<reference evidence="2" key="2">
    <citation type="journal article" date="2023" name="IMA Fungus">
        <title>Comparative genomic study of the Penicillium genus elucidates a diverse pangenome and 15 lateral gene transfer events.</title>
        <authorList>
            <person name="Petersen C."/>
            <person name="Sorensen T."/>
            <person name="Nielsen M.R."/>
            <person name="Sondergaard T.E."/>
            <person name="Sorensen J.L."/>
            <person name="Fitzpatrick D.A."/>
            <person name="Frisvad J.C."/>
            <person name="Nielsen K.L."/>
        </authorList>
    </citation>
    <scope>NUCLEOTIDE SEQUENCE</scope>
    <source>
        <strain evidence="2">IBT 30761</strain>
    </source>
</reference>
<dbReference type="Gene3D" id="3.30.420.10">
    <property type="entry name" value="Ribonuclease H-like superfamily/Ribonuclease H"/>
    <property type="match status" value="1"/>
</dbReference>
<evidence type="ECO:0000313" key="2">
    <source>
        <dbReference type="EMBL" id="KAJ5110381.1"/>
    </source>
</evidence>
<organism evidence="2 3">
    <name type="scientific">Penicillium argentinense</name>
    <dbReference type="NCBI Taxonomy" id="1131581"/>
    <lineage>
        <taxon>Eukaryota</taxon>
        <taxon>Fungi</taxon>
        <taxon>Dikarya</taxon>
        <taxon>Ascomycota</taxon>
        <taxon>Pezizomycotina</taxon>
        <taxon>Eurotiomycetes</taxon>
        <taxon>Eurotiomycetidae</taxon>
        <taxon>Eurotiales</taxon>
        <taxon>Aspergillaceae</taxon>
        <taxon>Penicillium</taxon>
    </lineage>
</organism>
<dbReference type="InterPro" id="IPR012337">
    <property type="entry name" value="RNaseH-like_sf"/>
</dbReference>
<dbReference type="RefSeq" id="XP_056478451.1">
    <property type="nucleotide sequence ID" value="XM_056613410.1"/>
</dbReference>
<accession>A0A9W9G1H7</accession>
<proteinExistence type="predicted"/>
<feature type="region of interest" description="Disordered" evidence="1">
    <location>
        <begin position="67"/>
        <end position="86"/>
    </location>
</feature>
<dbReference type="InterPro" id="IPR036397">
    <property type="entry name" value="RNaseH_sf"/>
</dbReference>
<dbReference type="AlphaFoldDB" id="A0A9W9G1H7"/>
<dbReference type="EMBL" id="JAPQKI010000002">
    <property type="protein sequence ID" value="KAJ5110381.1"/>
    <property type="molecule type" value="Genomic_DNA"/>
</dbReference>
<sequence length="101" mass="11692">MIHSDIVEMPITQGGSRCLIIFTDDDPRGPWAYAMRWKQDAPQNFGHTYAWVHRQFGAQITRFLGDNGRESSPGVEFDTSPPYCKGQNYRAERRNRTIRES</sequence>
<dbReference type="SUPFAM" id="SSF53098">
    <property type="entry name" value="Ribonuclease H-like"/>
    <property type="match status" value="1"/>
</dbReference>
<evidence type="ECO:0008006" key="4">
    <source>
        <dbReference type="Google" id="ProtNLM"/>
    </source>
</evidence>
<dbReference type="OrthoDB" id="3243429at2759"/>
<dbReference type="GeneID" id="81352389"/>
<dbReference type="Proteomes" id="UP001149074">
    <property type="component" value="Unassembled WGS sequence"/>
</dbReference>
<gene>
    <name evidence="2" type="ORF">N7532_000916</name>
</gene>
<dbReference type="GO" id="GO:0003676">
    <property type="term" value="F:nucleic acid binding"/>
    <property type="evidence" value="ECO:0007669"/>
    <property type="project" value="InterPro"/>
</dbReference>
<evidence type="ECO:0000256" key="1">
    <source>
        <dbReference type="SAM" id="MobiDB-lite"/>
    </source>
</evidence>
<keyword evidence="3" id="KW-1185">Reference proteome</keyword>
<reference evidence="2" key="1">
    <citation type="submission" date="2022-11" db="EMBL/GenBank/DDBJ databases">
        <authorList>
            <person name="Petersen C."/>
        </authorList>
    </citation>
    <scope>NUCLEOTIDE SEQUENCE</scope>
    <source>
        <strain evidence="2">IBT 30761</strain>
    </source>
</reference>
<name>A0A9W9G1H7_9EURO</name>
<protein>
    <recommendedName>
        <fullName evidence="4">Integrase catalytic domain-containing protein</fullName>
    </recommendedName>
</protein>